<sequence>MGEENQTGLIQFHFHPLSTIPEMQRLIFLAFLLMYMVSLCGNTTIAIIIHTDRSLHTPMYFFLANLAALEICYSSCIAPFTLANLVSGSKATISLAGCGTQMFFFIFPGGSECILLAIMAYDRYVAICQPLRYTLVMSWTVCVRLVAGSLVLGFLFALQFTVLLFHLLFCGTNEISHFYCDVLPILRLACGNTKSLEAIIFAATIITLATPFLLICISYVFIVATILQIHSVSGQHRAFSTCSSHLTVVLLQYGCCIFIYSHTGSSYSPEQGQVVSVVYTFVTPVLNPLIYSMRNKELKDALSRVLRRKMLSRESDTFGPSIRETM</sequence>
<evidence type="ECO:0000259" key="14">
    <source>
        <dbReference type="PROSITE" id="PS50262"/>
    </source>
</evidence>
<keyword evidence="6 13" id="KW-0552">Olfaction</keyword>
<dbReference type="GeneID" id="112105661"/>
<feature type="transmembrane region" description="Helical" evidence="13">
    <location>
        <begin position="102"/>
        <end position="121"/>
    </location>
</feature>
<keyword evidence="8 12" id="KW-0297">G-protein coupled receptor</keyword>
<evidence type="ECO:0000256" key="11">
    <source>
        <dbReference type="ARBA" id="ARBA00023224"/>
    </source>
</evidence>
<dbReference type="Proteomes" id="UP000472274">
    <property type="component" value="Unplaced"/>
</dbReference>
<feature type="transmembrane region" description="Helical" evidence="13">
    <location>
        <begin position="142"/>
        <end position="169"/>
    </location>
</feature>
<dbReference type="Gene3D" id="1.20.1070.10">
    <property type="entry name" value="Rhodopsin 7-helix transmembrane proteins"/>
    <property type="match status" value="1"/>
</dbReference>
<gene>
    <name evidence="15" type="primary">LOC112105661</name>
</gene>
<dbReference type="InterPro" id="IPR017452">
    <property type="entry name" value="GPCR_Rhodpsn_7TM"/>
</dbReference>
<name>A0A674JR29_9SAUR</name>
<dbReference type="GO" id="GO:0005886">
    <property type="term" value="C:plasma membrane"/>
    <property type="evidence" value="ECO:0007669"/>
    <property type="project" value="UniProtKB-SubCell"/>
</dbReference>
<feature type="transmembrane region" description="Helical" evidence="13">
    <location>
        <begin position="198"/>
        <end position="227"/>
    </location>
</feature>
<dbReference type="GO" id="GO:0004984">
    <property type="term" value="F:olfactory receptor activity"/>
    <property type="evidence" value="ECO:0007669"/>
    <property type="project" value="InterPro"/>
</dbReference>
<dbReference type="InterPro" id="IPR000276">
    <property type="entry name" value="GPCR_Rhodpsn"/>
</dbReference>
<comment type="similarity">
    <text evidence="2 12">Belongs to the G-protein coupled receptor 1 family.</text>
</comment>
<evidence type="ECO:0000256" key="2">
    <source>
        <dbReference type="ARBA" id="ARBA00010663"/>
    </source>
</evidence>
<feature type="transmembrane region" description="Helical" evidence="13">
    <location>
        <begin position="272"/>
        <end position="291"/>
    </location>
</feature>
<feature type="domain" description="G-protein coupled receptors family 1 profile" evidence="14">
    <location>
        <begin position="41"/>
        <end position="291"/>
    </location>
</feature>
<evidence type="ECO:0000256" key="12">
    <source>
        <dbReference type="RuleBase" id="RU000688"/>
    </source>
</evidence>
<organism evidence="15 16">
    <name type="scientific">Terrapene triunguis</name>
    <name type="common">Three-toed box turtle</name>
    <dbReference type="NCBI Taxonomy" id="2587831"/>
    <lineage>
        <taxon>Eukaryota</taxon>
        <taxon>Metazoa</taxon>
        <taxon>Chordata</taxon>
        <taxon>Craniata</taxon>
        <taxon>Vertebrata</taxon>
        <taxon>Euteleostomi</taxon>
        <taxon>Archelosauria</taxon>
        <taxon>Testudinata</taxon>
        <taxon>Testudines</taxon>
        <taxon>Cryptodira</taxon>
        <taxon>Durocryptodira</taxon>
        <taxon>Testudinoidea</taxon>
        <taxon>Emydidae</taxon>
        <taxon>Terrapene</taxon>
    </lineage>
</organism>
<reference evidence="15" key="1">
    <citation type="submission" date="2025-08" db="UniProtKB">
        <authorList>
            <consortium name="Ensembl"/>
        </authorList>
    </citation>
    <scope>IDENTIFICATION</scope>
</reference>
<comment type="subcellular location">
    <subcellularLocation>
        <location evidence="1 13">Cell membrane</location>
        <topology evidence="1 13">Multi-pass membrane protein</topology>
    </subcellularLocation>
</comment>
<evidence type="ECO:0000256" key="7">
    <source>
        <dbReference type="ARBA" id="ARBA00022989"/>
    </source>
</evidence>
<dbReference type="FunFam" id="1.10.1220.70:FF:000001">
    <property type="entry name" value="Olfactory receptor"/>
    <property type="match status" value="1"/>
</dbReference>
<evidence type="ECO:0000313" key="16">
    <source>
        <dbReference type="Proteomes" id="UP000472274"/>
    </source>
</evidence>
<keyword evidence="16" id="KW-1185">Reference proteome</keyword>
<evidence type="ECO:0000256" key="6">
    <source>
        <dbReference type="ARBA" id="ARBA00022725"/>
    </source>
</evidence>
<keyword evidence="7 13" id="KW-1133">Transmembrane helix</keyword>
<dbReference type="Ensembl" id="ENSTMTT00000023254.1">
    <property type="protein sequence ID" value="ENSTMTP00000022457.1"/>
    <property type="gene ID" value="ENSTMTG00000016417.1"/>
</dbReference>
<evidence type="ECO:0000256" key="4">
    <source>
        <dbReference type="ARBA" id="ARBA00022606"/>
    </source>
</evidence>
<evidence type="ECO:0000313" key="15">
    <source>
        <dbReference type="Ensembl" id="ENSTMTP00000022457.1"/>
    </source>
</evidence>
<evidence type="ECO:0000256" key="1">
    <source>
        <dbReference type="ARBA" id="ARBA00004651"/>
    </source>
</evidence>
<feature type="transmembrane region" description="Helical" evidence="13">
    <location>
        <begin position="26"/>
        <end position="49"/>
    </location>
</feature>
<dbReference type="InterPro" id="IPR000725">
    <property type="entry name" value="Olfact_rcpt"/>
</dbReference>
<dbReference type="GO" id="GO:0004930">
    <property type="term" value="F:G protein-coupled receptor activity"/>
    <property type="evidence" value="ECO:0007669"/>
    <property type="project" value="UniProtKB-KW"/>
</dbReference>
<dbReference type="PRINTS" id="PR00237">
    <property type="entry name" value="GPCRRHODOPSN"/>
</dbReference>
<dbReference type="PROSITE" id="PS50262">
    <property type="entry name" value="G_PROTEIN_RECEP_F1_2"/>
    <property type="match status" value="1"/>
</dbReference>
<evidence type="ECO:0000256" key="10">
    <source>
        <dbReference type="ARBA" id="ARBA00023170"/>
    </source>
</evidence>
<proteinExistence type="inferred from homology"/>
<evidence type="ECO:0000256" key="3">
    <source>
        <dbReference type="ARBA" id="ARBA00022475"/>
    </source>
</evidence>
<feature type="transmembrane region" description="Helical" evidence="13">
    <location>
        <begin position="239"/>
        <end position="260"/>
    </location>
</feature>
<evidence type="ECO:0000256" key="5">
    <source>
        <dbReference type="ARBA" id="ARBA00022692"/>
    </source>
</evidence>
<dbReference type="Pfam" id="PF13853">
    <property type="entry name" value="7tm_4"/>
    <property type="match status" value="1"/>
</dbReference>
<keyword evidence="11 12" id="KW-0807">Transducer</keyword>
<keyword evidence="10 12" id="KW-0675">Receptor</keyword>
<keyword evidence="9 13" id="KW-0472">Membrane</keyword>
<accession>A0A674JR29</accession>
<evidence type="ECO:0000256" key="8">
    <source>
        <dbReference type="ARBA" id="ARBA00023040"/>
    </source>
</evidence>
<dbReference type="SUPFAM" id="SSF81321">
    <property type="entry name" value="Family A G protein-coupled receptor-like"/>
    <property type="match status" value="1"/>
</dbReference>
<dbReference type="PROSITE" id="PS00237">
    <property type="entry name" value="G_PROTEIN_RECEP_F1_1"/>
    <property type="match status" value="1"/>
</dbReference>
<dbReference type="AlphaFoldDB" id="A0A674JR29"/>
<dbReference type="PANTHER" id="PTHR26453">
    <property type="entry name" value="OLFACTORY RECEPTOR"/>
    <property type="match status" value="1"/>
</dbReference>
<dbReference type="PRINTS" id="PR00245">
    <property type="entry name" value="OLFACTORYR"/>
</dbReference>
<dbReference type="RefSeq" id="XP_024054305.1">
    <property type="nucleotide sequence ID" value="XM_024198537.1"/>
</dbReference>
<dbReference type="GeneTree" id="ENSGT01140000282524"/>
<dbReference type="InParanoid" id="A0A674JR29"/>
<keyword evidence="5 12" id="KW-0812">Transmembrane</keyword>
<reference evidence="15" key="2">
    <citation type="submission" date="2025-09" db="UniProtKB">
        <authorList>
            <consortium name="Ensembl"/>
        </authorList>
    </citation>
    <scope>IDENTIFICATION</scope>
</reference>
<evidence type="ECO:0000256" key="9">
    <source>
        <dbReference type="ARBA" id="ARBA00023136"/>
    </source>
</evidence>
<protein>
    <recommendedName>
        <fullName evidence="13">Olfactory receptor</fullName>
    </recommendedName>
</protein>
<dbReference type="CDD" id="cd15225">
    <property type="entry name" value="7tmA_OR10A-like"/>
    <property type="match status" value="1"/>
</dbReference>
<keyword evidence="3 13" id="KW-1003">Cell membrane</keyword>
<feature type="transmembrane region" description="Helical" evidence="13">
    <location>
        <begin position="61"/>
        <end position="82"/>
    </location>
</feature>
<keyword evidence="4 13" id="KW-0716">Sensory transduction</keyword>
<evidence type="ECO:0000256" key="13">
    <source>
        <dbReference type="RuleBase" id="RU363047"/>
    </source>
</evidence>
<dbReference type="FunFam" id="1.20.1070.10:FF:000001">
    <property type="entry name" value="Olfactory receptor"/>
    <property type="match status" value="1"/>
</dbReference>